<sequence length="27" mass="2909">MSIEGDALVDPFKPTTGSQIFEVTKVV</sequence>
<name>A0A0F9TNB5_9ZZZZ</name>
<protein>
    <submittedName>
        <fullName evidence="1">Uncharacterized protein</fullName>
    </submittedName>
</protein>
<organism evidence="1">
    <name type="scientific">marine sediment metagenome</name>
    <dbReference type="NCBI Taxonomy" id="412755"/>
    <lineage>
        <taxon>unclassified sequences</taxon>
        <taxon>metagenomes</taxon>
        <taxon>ecological metagenomes</taxon>
    </lineage>
</organism>
<comment type="caution">
    <text evidence="1">The sequence shown here is derived from an EMBL/GenBank/DDBJ whole genome shotgun (WGS) entry which is preliminary data.</text>
</comment>
<proteinExistence type="predicted"/>
<gene>
    <name evidence="1" type="ORF">LCGC14_0631260</name>
</gene>
<evidence type="ECO:0000313" key="1">
    <source>
        <dbReference type="EMBL" id="KKN50576.1"/>
    </source>
</evidence>
<accession>A0A0F9TNB5</accession>
<dbReference type="AlphaFoldDB" id="A0A0F9TNB5"/>
<reference evidence="1" key="1">
    <citation type="journal article" date="2015" name="Nature">
        <title>Complex archaea that bridge the gap between prokaryotes and eukaryotes.</title>
        <authorList>
            <person name="Spang A."/>
            <person name="Saw J.H."/>
            <person name="Jorgensen S.L."/>
            <person name="Zaremba-Niedzwiedzka K."/>
            <person name="Martijn J."/>
            <person name="Lind A.E."/>
            <person name="van Eijk R."/>
            <person name="Schleper C."/>
            <person name="Guy L."/>
            <person name="Ettema T.J."/>
        </authorList>
    </citation>
    <scope>NUCLEOTIDE SEQUENCE</scope>
</reference>
<feature type="non-terminal residue" evidence="1">
    <location>
        <position position="1"/>
    </location>
</feature>
<dbReference type="EMBL" id="LAZR01001106">
    <property type="protein sequence ID" value="KKN50576.1"/>
    <property type="molecule type" value="Genomic_DNA"/>
</dbReference>